<feature type="chain" id="PRO_5012423040" description="Beta-lactamase-related domain-containing protein" evidence="1">
    <location>
        <begin position="23"/>
        <end position="406"/>
    </location>
</feature>
<reference evidence="3 4" key="1">
    <citation type="submission" date="2017-07" db="EMBL/GenBank/DDBJ databases">
        <title>Niveispirillum cyanobacteriorum sp. nov., isolated from cyanobacterial aggregates in a eutrophic lake.</title>
        <authorList>
            <person name="Cai H."/>
        </authorList>
    </citation>
    <scope>NUCLEOTIDE SEQUENCE [LARGE SCALE GENOMIC DNA]</scope>
    <source>
        <strain evidence="4">TH1-14</strain>
    </source>
</reference>
<dbReference type="AlphaFoldDB" id="A0A255YQT9"/>
<dbReference type="OrthoDB" id="9814204at2"/>
<keyword evidence="4" id="KW-1185">Reference proteome</keyword>
<name>A0A255YQT9_9PROT</name>
<dbReference type="InterPro" id="IPR012338">
    <property type="entry name" value="Beta-lactam/transpept-like"/>
</dbReference>
<evidence type="ECO:0000313" key="4">
    <source>
        <dbReference type="Proteomes" id="UP000216998"/>
    </source>
</evidence>
<dbReference type="SUPFAM" id="SSF56601">
    <property type="entry name" value="beta-lactamase/transpeptidase-like"/>
    <property type="match status" value="1"/>
</dbReference>
<organism evidence="3 4">
    <name type="scientific">Niveispirillum lacus</name>
    <dbReference type="NCBI Taxonomy" id="1981099"/>
    <lineage>
        <taxon>Bacteria</taxon>
        <taxon>Pseudomonadati</taxon>
        <taxon>Pseudomonadota</taxon>
        <taxon>Alphaproteobacteria</taxon>
        <taxon>Rhodospirillales</taxon>
        <taxon>Azospirillaceae</taxon>
        <taxon>Niveispirillum</taxon>
    </lineage>
</organism>
<dbReference type="EMBL" id="NOXU01000032">
    <property type="protein sequence ID" value="OYQ31587.1"/>
    <property type="molecule type" value="Genomic_DNA"/>
</dbReference>
<dbReference type="Proteomes" id="UP000216998">
    <property type="component" value="Unassembled WGS sequence"/>
</dbReference>
<sequence>MRRASFWLTTLLTLATSGVVLAKTEADAIYAQRLAILTAGGPMENLYQPREPVHGAVMAALPMAEPGRQSIRAEALSAARSYAAASGAQALIIWHDGKLQEETYFGSSNADTPLTSKSLSKPMTAMVVGRAIEMGKIKSLDQSVSDFITEWKGTPKEAMLIRHLLDMRTGFLEQGFNADPNHPWNRAYLSVDHGTYIVNDYPLTDAPGTRYGYSNATSELVALVIERATGRRYAEFVGTELLVPTGAPGGEVWVNRPGGLAHSGCCMMLPARTWLHMAKLLLDDGMVGGKRLLPRGYVQEMATATAQNRHYGLGLWVAGPYVERRGFGAPGAPGPKVLHSEPYLDKDLFLFDGNSNQTVFVSRRTGLIALRMGPTPPKTMDWDNAYLPNTLLRGLVTPVTLVAQER</sequence>
<dbReference type="Pfam" id="PF00144">
    <property type="entry name" value="Beta-lactamase"/>
    <property type="match status" value="1"/>
</dbReference>
<protein>
    <recommendedName>
        <fullName evidence="2">Beta-lactamase-related domain-containing protein</fullName>
    </recommendedName>
</protein>
<proteinExistence type="predicted"/>
<feature type="signal peptide" evidence="1">
    <location>
        <begin position="1"/>
        <end position="22"/>
    </location>
</feature>
<dbReference type="PANTHER" id="PTHR43283">
    <property type="entry name" value="BETA-LACTAMASE-RELATED"/>
    <property type="match status" value="1"/>
</dbReference>
<accession>A0A255YQT9</accession>
<comment type="caution">
    <text evidence="3">The sequence shown here is derived from an EMBL/GenBank/DDBJ whole genome shotgun (WGS) entry which is preliminary data.</text>
</comment>
<feature type="domain" description="Beta-lactamase-related" evidence="2">
    <location>
        <begin position="90"/>
        <end position="259"/>
    </location>
</feature>
<evidence type="ECO:0000313" key="3">
    <source>
        <dbReference type="EMBL" id="OYQ31587.1"/>
    </source>
</evidence>
<keyword evidence="1" id="KW-0732">Signal</keyword>
<evidence type="ECO:0000256" key="1">
    <source>
        <dbReference type="SAM" id="SignalP"/>
    </source>
</evidence>
<dbReference type="InterPro" id="IPR001466">
    <property type="entry name" value="Beta-lactam-related"/>
</dbReference>
<evidence type="ECO:0000259" key="2">
    <source>
        <dbReference type="Pfam" id="PF00144"/>
    </source>
</evidence>
<dbReference type="InterPro" id="IPR050789">
    <property type="entry name" value="Diverse_Enzym_Activities"/>
</dbReference>
<gene>
    <name evidence="3" type="ORF">CHU95_20830</name>
</gene>
<dbReference type="RefSeq" id="WP_094458270.1">
    <property type="nucleotide sequence ID" value="NZ_NOXU01000032.1"/>
</dbReference>
<dbReference type="Gene3D" id="3.40.710.10">
    <property type="entry name" value="DD-peptidase/beta-lactamase superfamily"/>
    <property type="match status" value="1"/>
</dbReference>
<dbReference type="PANTHER" id="PTHR43283:SF7">
    <property type="entry name" value="BETA-LACTAMASE-RELATED DOMAIN-CONTAINING PROTEIN"/>
    <property type="match status" value="1"/>
</dbReference>